<keyword evidence="5" id="KW-0560">Oxidoreductase</keyword>
<dbReference type="AlphaFoldDB" id="A0A9P4LJM9"/>
<evidence type="ECO:0000256" key="1">
    <source>
        <dbReference type="ARBA" id="ARBA00001971"/>
    </source>
</evidence>
<sequence length="410" mass="45841">MALYMRLPVPNVGLSHGQLYAGAFFAIVTWVVTNTFLEPNIAAHTTMRRPFAALYSNTQLLSYEPFVDTCNSILLKRLREYATDAKELDVRELVQFCAFGVIGEITVGSRFGLKEDGGDKFGITSTIDSADIHGAHVGLVPELHCLLGCVVNCFKIRPSVFAVVDFVNPRIEDRVNERTKSPDDRQDLIDKMLPLKQSGKALRRHTHMACQQNVGAGSDTTAISLAATIRYLAMYPNTLAKLRQELEKSSARGELSEPVTFKEAQKLPYLQAVIQEALRMHPAVGAPLTRIVSSPGLNRAEQFLLAGTEFGRWLTSDPQERARLERNFLTFGAGPRVCIGKNMYTGDEQGGTKDCEEVRFRDDEDGTTGKVYDWKTYCFTKQDFKCIVRERKVRRRSPMVSTVLSDQSTL</sequence>
<dbReference type="EMBL" id="ML978227">
    <property type="protein sequence ID" value="KAF2027390.1"/>
    <property type="molecule type" value="Genomic_DNA"/>
</dbReference>
<keyword evidence="2 4" id="KW-0479">Metal-binding</keyword>
<reference evidence="6" key="1">
    <citation type="journal article" date="2020" name="Stud. Mycol.">
        <title>101 Dothideomycetes genomes: a test case for predicting lifestyles and emergence of pathogens.</title>
        <authorList>
            <person name="Haridas S."/>
            <person name="Albert R."/>
            <person name="Binder M."/>
            <person name="Bloem J."/>
            <person name="Labutti K."/>
            <person name="Salamov A."/>
            <person name="Andreopoulos B."/>
            <person name="Baker S."/>
            <person name="Barry K."/>
            <person name="Bills G."/>
            <person name="Bluhm B."/>
            <person name="Cannon C."/>
            <person name="Castanera R."/>
            <person name="Culley D."/>
            <person name="Daum C."/>
            <person name="Ezra D."/>
            <person name="Gonzalez J."/>
            <person name="Henrissat B."/>
            <person name="Kuo A."/>
            <person name="Liang C."/>
            <person name="Lipzen A."/>
            <person name="Lutzoni F."/>
            <person name="Magnuson J."/>
            <person name="Mondo S."/>
            <person name="Nolan M."/>
            <person name="Ohm R."/>
            <person name="Pangilinan J."/>
            <person name="Park H.-J."/>
            <person name="Ramirez L."/>
            <person name="Alfaro M."/>
            <person name="Sun H."/>
            <person name="Tritt A."/>
            <person name="Yoshinaga Y."/>
            <person name="Zwiers L.-H."/>
            <person name="Turgeon B."/>
            <person name="Goodwin S."/>
            <person name="Spatafora J."/>
            <person name="Crous P."/>
            <person name="Grigoriev I."/>
        </authorList>
    </citation>
    <scope>NUCLEOTIDE SEQUENCE</scope>
    <source>
        <strain evidence="6">CBS 110217</strain>
    </source>
</reference>
<dbReference type="InterPro" id="IPR036396">
    <property type="entry name" value="Cyt_P450_sf"/>
</dbReference>
<dbReference type="SUPFAM" id="SSF48264">
    <property type="entry name" value="Cytochrome P450"/>
    <property type="match status" value="1"/>
</dbReference>
<evidence type="ECO:0000313" key="7">
    <source>
        <dbReference type="Proteomes" id="UP000799777"/>
    </source>
</evidence>
<evidence type="ECO:0000256" key="4">
    <source>
        <dbReference type="PIRSR" id="PIRSR602401-1"/>
    </source>
</evidence>
<dbReference type="InterPro" id="IPR001128">
    <property type="entry name" value="Cyt_P450"/>
</dbReference>
<dbReference type="PROSITE" id="PS00086">
    <property type="entry name" value="CYTOCHROME_P450"/>
    <property type="match status" value="1"/>
</dbReference>
<dbReference type="Pfam" id="PF00067">
    <property type="entry name" value="p450"/>
    <property type="match status" value="1"/>
</dbReference>
<dbReference type="GO" id="GO:0004497">
    <property type="term" value="F:monooxygenase activity"/>
    <property type="evidence" value="ECO:0007669"/>
    <property type="project" value="UniProtKB-KW"/>
</dbReference>
<keyword evidence="4 5" id="KW-0349">Heme</keyword>
<dbReference type="PRINTS" id="PR00463">
    <property type="entry name" value="EP450I"/>
</dbReference>
<evidence type="ECO:0000313" key="6">
    <source>
        <dbReference type="EMBL" id="KAF2027390.1"/>
    </source>
</evidence>
<dbReference type="GO" id="GO:0005506">
    <property type="term" value="F:iron ion binding"/>
    <property type="evidence" value="ECO:0007669"/>
    <property type="project" value="InterPro"/>
</dbReference>
<feature type="binding site" description="axial binding residue" evidence="4">
    <location>
        <position position="338"/>
    </location>
    <ligand>
        <name>heme</name>
        <dbReference type="ChEBI" id="CHEBI:30413"/>
    </ligand>
    <ligandPart>
        <name>Fe</name>
        <dbReference type="ChEBI" id="CHEBI:18248"/>
    </ligandPart>
</feature>
<dbReference type="InterPro" id="IPR002401">
    <property type="entry name" value="Cyt_P450_E_grp-I"/>
</dbReference>
<dbReference type="OrthoDB" id="3934656at2759"/>
<dbReference type="GO" id="GO:0020037">
    <property type="term" value="F:heme binding"/>
    <property type="evidence" value="ECO:0007669"/>
    <property type="project" value="InterPro"/>
</dbReference>
<comment type="similarity">
    <text evidence="5">Belongs to the cytochrome P450 family.</text>
</comment>
<dbReference type="Proteomes" id="UP000799777">
    <property type="component" value="Unassembled WGS sequence"/>
</dbReference>
<keyword evidence="5" id="KW-0503">Monooxygenase</keyword>
<comment type="caution">
    <text evidence="6">The sequence shown here is derived from an EMBL/GenBank/DDBJ whole genome shotgun (WGS) entry which is preliminary data.</text>
</comment>
<dbReference type="InterPro" id="IPR017972">
    <property type="entry name" value="Cyt_P450_CS"/>
</dbReference>
<dbReference type="GO" id="GO:0016705">
    <property type="term" value="F:oxidoreductase activity, acting on paired donors, with incorporation or reduction of molecular oxygen"/>
    <property type="evidence" value="ECO:0007669"/>
    <property type="project" value="InterPro"/>
</dbReference>
<dbReference type="PANTHER" id="PTHR24305">
    <property type="entry name" value="CYTOCHROME P450"/>
    <property type="match status" value="1"/>
</dbReference>
<gene>
    <name evidence="6" type="ORF">EK21DRAFT_102579</name>
</gene>
<dbReference type="InterPro" id="IPR050121">
    <property type="entry name" value="Cytochrome_P450_monoxygenase"/>
</dbReference>
<name>A0A9P4LJM9_9PLEO</name>
<keyword evidence="3 4" id="KW-0408">Iron</keyword>
<evidence type="ECO:0000256" key="5">
    <source>
        <dbReference type="RuleBase" id="RU000461"/>
    </source>
</evidence>
<evidence type="ECO:0000256" key="3">
    <source>
        <dbReference type="ARBA" id="ARBA00023004"/>
    </source>
</evidence>
<dbReference type="Gene3D" id="1.10.630.10">
    <property type="entry name" value="Cytochrome P450"/>
    <property type="match status" value="1"/>
</dbReference>
<keyword evidence="7" id="KW-1185">Reference proteome</keyword>
<protein>
    <submittedName>
        <fullName evidence="6">Cytochrome P450</fullName>
    </submittedName>
</protein>
<comment type="cofactor">
    <cofactor evidence="1 4">
        <name>heme</name>
        <dbReference type="ChEBI" id="CHEBI:30413"/>
    </cofactor>
</comment>
<dbReference type="PANTHER" id="PTHR24305:SF190">
    <property type="entry name" value="P450, PUTATIVE (EUROFUNG)-RELATED"/>
    <property type="match status" value="1"/>
</dbReference>
<evidence type="ECO:0000256" key="2">
    <source>
        <dbReference type="ARBA" id="ARBA00022723"/>
    </source>
</evidence>
<dbReference type="PRINTS" id="PR00385">
    <property type="entry name" value="P450"/>
</dbReference>
<proteinExistence type="inferred from homology"/>
<accession>A0A9P4LJM9</accession>
<organism evidence="6 7">
    <name type="scientific">Setomelanomma holmii</name>
    <dbReference type="NCBI Taxonomy" id="210430"/>
    <lineage>
        <taxon>Eukaryota</taxon>
        <taxon>Fungi</taxon>
        <taxon>Dikarya</taxon>
        <taxon>Ascomycota</taxon>
        <taxon>Pezizomycotina</taxon>
        <taxon>Dothideomycetes</taxon>
        <taxon>Pleosporomycetidae</taxon>
        <taxon>Pleosporales</taxon>
        <taxon>Pleosporineae</taxon>
        <taxon>Phaeosphaeriaceae</taxon>
        <taxon>Setomelanomma</taxon>
    </lineage>
</organism>